<proteinExistence type="predicted"/>
<reference evidence="4" key="2">
    <citation type="submission" date="2015-01" db="EMBL/GenBank/DDBJ databases">
        <title>Evolutionary Origins and Diversification of the Mycorrhizal Mutualists.</title>
        <authorList>
            <consortium name="DOE Joint Genome Institute"/>
            <consortium name="Mycorrhizal Genomics Consortium"/>
            <person name="Kohler A."/>
            <person name="Kuo A."/>
            <person name="Nagy L.G."/>
            <person name="Floudas D."/>
            <person name="Copeland A."/>
            <person name="Barry K.W."/>
            <person name="Cichocki N."/>
            <person name="Veneault-Fourrey C."/>
            <person name="LaButti K."/>
            <person name="Lindquist E.A."/>
            <person name="Lipzen A."/>
            <person name="Lundell T."/>
            <person name="Morin E."/>
            <person name="Murat C."/>
            <person name="Riley R."/>
            <person name="Ohm R."/>
            <person name="Sun H."/>
            <person name="Tunlid A."/>
            <person name="Henrissat B."/>
            <person name="Grigoriev I.V."/>
            <person name="Hibbett D.S."/>
            <person name="Martin F."/>
        </authorList>
    </citation>
    <scope>NUCLEOTIDE SEQUENCE [LARGE SCALE GENOMIC DNA]</scope>
    <source>
        <strain evidence="4">h7</strain>
    </source>
</reference>
<reference evidence="3 4" key="1">
    <citation type="submission" date="2014-04" db="EMBL/GenBank/DDBJ databases">
        <authorList>
            <consortium name="DOE Joint Genome Institute"/>
            <person name="Kuo A."/>
            <person name="Gay G."/>
            <person name="Dore J."/>
            <person name="Kohler A."/>
            <person name="Nagy L.G."/>
            <person name="Floudas D."/>
            <person name="Copeland A."/>
            <person name="Barry K.W."/>
            <person name="Cichocki N."/>
            <person name="Veneault-Fourrey C."/>
            <person name="LaButti K."/>
            <person name="Lindquist E.A."/>
            <person name="Lipzen A."/>
            <person name="Lundell T."/>
            <person name="Morin E."/>
            <person name="Murat C."/>
            <person name="Sun H."/>
            <person name="Tunlid A."/>
            <person name="Henrissat B."/>
            <person name="Grigoriev I.V."/>
            <person name="Hibbett D.S."/>
            <person name="Martin F."/>
            <person name="Nordberg H.P."/>
            <person name="Cantor M.N."/>
            <person name="Hua S.X."/>
        </authorList>
    </citation>
    <scope>NUCLEOTIDE SEQUENCE [LARGE SCALE GENOMIC DNA]</scope>
    <source>
        <strain evidence="4">h7</strain>
    </source>
</reference>
<sequence>MLPSSLFSYRLHLHDVINDLHRLGIHHCDLSARNLVRGPDGHLGIIDFGLAQRGIRCKAVGCEDWEWLRAQHPSGNYSGSLPFSYDFHGTFRDGLHLFYGISLGYLLLPFCLSTLQSGFYRMFFMTHISRNRRPLHESRGRSTLHLSHPALILRS</sequence>
<dbReference type="SUPFAM" id="SSF56112">
    <property type="entry name" value="Protein kinase-like (PK-like)"/>
    <property type="match status" value="1"/>
</dbReference>
<keyword evidence="4" id="KW-1185">Reference proteome</keyword>
<evidence type="ECO:0000313" key="3">
    <source>
        <dbReference type="EMBL" id="KIM43859.1"/>
    </source>
</evidence>
<feature type="domain" description="Protein kinase" evidence="2">
    <location>
        <begin position="1"/>
        <end position="155"/>
    </location>
</feature>
<dbReference type="Gene3D" id="1.10.510.10">
    <property type="entry name" value="Transferase(Phosphotransferase) domain 1"/>
    <property type="match status" value="1"/>
</dbReference>
<evidence type="ECO:0000259" key="2">
    <source>
        <dbReference type="PROSITE" id="PS50011"/>
    </source>
</evidence>
<keyword evidence="1" id="KW-0812">Transmembrane</keyword>
<protein>
    <recommendedName>
        <fullName evidence="2">Protein kinase domain-containing protein</fullName>
    </recommendedName>
</protein>
<evidence type="ECO:0000256" key="1">
    <source>
        <dbReference type="SAM" id="Phobius"/>
    </source>
</evidence>
<keyword evidence="1" id="KW-0472">Membrane</keyword>
<dbReference type="OrthoDB" id="427969at2759"/>
<dbReference type="InterPro" id="IPR000719">
    <property type="entry name" value="Prot_kinase_dom"/>
</dbReference>
<accession>A0A0C3CI92</accession>
<dbReference type="PROSITE" id="PS50011">
    <property type="entry name" value="PROTEIN_KINASE_DOM"/>
    <property type="match status" value="1"/>
</dbReference>
<dbReference type="InterPro" id="IPR011009">
    <property type="entry name" value="Kinase-like_dom_sf"/>
</dbReference>
<dbReference type="GO" id="GO:0005524">
    <property type="term" value="F:ATP binding"/>
    <property type="evidence" value="ECO:0007669"/>
    <property type="project" value="InterPro"/>
</dbReference>
<dbReference type="GO" id="GO:0004672">
    <property type="term" value="F:protein kinase activity"/>
    <property type="evidence" value="ECO:0007669"/>
    <property type="project" value="InterPro"/>
</dbReference>
<organism evidence="3 4">
    <name type="scientific">Hebeloma cylindrosporum</name>
    <dbReference type="NCBI Taxonomy" id="76867"/>
    <lineage>
        <taxon>Eukaryota</taxon>
        <taxon>Fungi</taxon>
        <taxon>Dikarya</taxon>
        <taxon>Basidiomycota</taxon>
        <taxon>Agaricomycotina</taxon>
        <taxon>Agaricomycetes</taxon>
        <taxon>Agaricomycetidae</taxon>
        <taxon>Agaricales</taxon>
        <taxon>Agaricineae</taxon>
        <taxon>Hymenogastraceae</taxon>
        <taxon>Hebeloma</taxon>
    </lineage>
</organism>
<gene>
    <name evidence="3" type="ORF">M413DRAFT_390193</name>
</gene>
<name>A0A0C3CI92_HEBCY</name>
<dbReference type="AlphaFoldDB" id="A0A0C3CI92"/>
<dbReference type="EMBL" id="KN831775">
    <property type="protein sequence ID" value="KIM43859.1"/>
    <property type="molecule type" value="Genomic_DNA"/>
</dbReference>
<dbReference type="Proteomes" id="UP000053424">
    <property type="component" value="Unassembled WGS sequence"/>
</dbReference>
<keyword evidence="1" id="KW-1133">Transmembrane helix</keyword>
<feature type="transmembrane region" description="Helical" evidence="1">
    <location>
        <begin position="97"/>
        <end position="123"/>
    </location>
</feature>
<evidence type="ECO:0000313" key="4">
    <source>
        <dbReference type="Proteomes" id="UP000053424"/>
    </source>
</evidence>
<dbReference type="HOGENOM" id="CLU_1695697_0_0_1"/>